<evidence type="ECO:0000313" key="1">
    <source>
        <dbReference type="EMBL" id="VFV41681.1"/>
    </source>
</evidence>
<accession>A0A485P566</accession>
<evidence type="ECO:0000313" key="2">
    <source>
        <dbReference type="Proteomes" id="UP000386466"/>
    </source>
</evidence>
<dbReference type="Proteomes" id="UP000386466">
    <property type="component" value="Unassembled WGS sequence"/>
</dbReference>
<reference evidence="1 2" key="1">
    <citation type="submission" date="2019-01" db="EMBL/GenBank/DDBJ databases">
        <authorList>
            <person name="Alioto T."/>
            <person name="Alioto T."/>
        </authorList>
    </citation>
    <scope>NUCLEOTIDE SEQUENCE [LARGE SCALE GENOMIC DNA]</scope>
</reference>
<organism evidence="1 2">
    <name type="scientific">Lynx pardinus</name>
    <name type="common">Iberian lynx</name>
    <name type="synonym">Felis pardina</name>
    <dbReference type="NCBI Taxonomy" id="191816"/>
    <lineage>
        <taxon>Eukaryota</taxon>
        <taxon>Metazoa</taxon>
        <taxon>Chordata</taxon>
        <taxon>Craniata</taxon>
        <taxon>Vertebrata</taxon>
        <taxon>Euteleostomi</taxon>
        <taxon>Mammalia</taxon>
        <taxon>Eutheria</taxon>
        <taxon>Laurasiatheria</taxon>
        <taxon>Carnivora</taxon>
        <taxon>Feliformia</taxon>
        <taxon>Felidae</taxon>
        <taxon>Felinae</taxon>
        <taxon>Lynx</taxon>
    </lineage>
</organism>
<keyword evidence="2" id="KW-1185">Reference proteome</keyword>
<gene>
    <name evidence="1" type="ORF">LYPA_23C013013</name>
</gene>
<dbReference type="EMBL" id="CAAGRJ010030735">
    <property type="protein sequence ID" value="VFV41681.1"/>
    <property type="molecule type" value="Genomic_DNA"/>
</dbReference>
<protein>
    <submittedName>
        <fullName evidence="1">Uncharacterized protein</fullName>
    </submittedName>
</protein>
<sequence>MFAKREDWQGLERSELLKFFNECGHFPIQQQIDEVWDLVHKEDRDRYSQLLKKYNAIEMLFTLYPPQGAHVCKNIRLRSTWLRPVVNGEEGYKYI</sequence>
<feature type="non-terminal residue" evidence="1">
    <location>
        <position position="95"/>
    </location>
</feature>
<dbReference type="AlphaFoldDB" id="A0A485P566"/>
<proteinExistence type="predicted"/>
<dbReference type="PANTHER" id="PTHR35978">
    <property type="entry name" value="IQ DOMAIN-CONTAINING PROTEIN M"/>
    <property type="match status" value="1"/>
</dbReference>
<name>A0A485P566_LYNPA</name>
<dbReference type="PANTHER" id="PTHR35978:SF1">
    <property type="entry name" value="IQ DOMAIN-CONTAINING PROTEIN M"/>
    <property type="match status" value="1"/>
</dbReference>